<evidence type="ECO:0000256" key="13">
    <source>
        <dbReference type="ARBA" id="ARBA00035961"/>
    </source>
</evidence>
<dbReference type="GO" id="GO:0060077">
    <property type="term" value="C:inhibitory synapse"/>
    <property type="evidence" value="ECO:0007669"/>
    <property type="project" value="UniProtKB-ARBA"/>
</dbReference>
<evidence type="ECO:0000256" key="12">
    <source>
        <dbReference type="ARBA" id="ARBA00035892"/>
    </source>
</evidence>
<reference evidence="20" key="1">
    <citation type="submission" date="2025-08" db="UniProtKB">
        <authorList>
            <consortium name="RefSeq"/>
        </authorList>
    </citation>
    <scope>IDENTIFICATION</scope>
</reference>
<evidence type="ECO:0000256" key="5">
    <source>
        <dbReference type="ARBA" id="ARBA00022775"/>
    </source>
</evidence>
<keyword evidence="8" id="KW-0472">Membrane</keyword>
<evidence type="ECO:0000256" key="7">
    <source>
        <dbReference type="ARBA" id="ARBA00023018"/>
    </source>
</evidence>
<dbReference type="AlphaFoldDB" id="A0A6P7SS34"/>
<evidence type="ECO:0000256" key="18">
    <source>
        <dbReference type="ARBA" id="ARBA00046163"/>
    </source>
</evidence>
<keyword evidence="4" id="KW-0812">Transmembrane</keyword>
<dbReference type="Pfam" id="PF01490">
    <property type="entry name" value="Aa_trans"/>
    <property type="match status" value="1"/>
</dbReference>
<evidence type="ECO:0000256" key="15">
    <source>
        <dbReference type="ARBA" id="ARBA00039542"/>
    </source>
</evidence>
<evidence type="ECO:0000256" key="2">
    <source>
        <dbReference type="ARBA" id="ARBA00008066"/>
    </source>
</evidence>
<comment type="catalytic activity">
    <reaction evidence="12">
        <text>beta-alanine(out) + n H(+)(in) = beta-alanine(in) + n H(+)(out)</text>
        <dbReference type="Rhea" id="RHEA:70987"/>
        <dbReference type="ChEBI" id="CHEBI:15378"/>
        <dbReference type="ChEBI" id="CHEBI:57966"/>
    </reaction>
</comment>
<evidence type="ECO:0000256" key="10">
    <source>
        <dbReference type="ARBA" id="ARBA00023329"/>
    </source>
</evidence>
<accession>A0A6P7SS34</accession>
<evidence type="ECO:0000313" key="20">
    <source>
        <dbReference type="RefSeq" id="XP_029641102.1"/>
    </source>
</evidence>
<evidence type="ECO:0000256" key="17">
    <source>
        <dbReference type="ARBA" id="ARBA00042394"/>
    </source>
</evidence>
<evidence type="ECO:0000313" key="19">
    <source>
        <dbReference type="Proteomes" id="UP000515154"/>
    </source>
</evidence>
<dbReference type="KEGG" id="osn:115215891"/>
<dbReference type="Proteomes" id="UP000515154">
    <property type="component" value="Linkage group LG9"/>
</dbReference>
<evidence type="ECO:0000256" key="4">
    <source>
        <dbReference type="ARBA" id="ARBA00022692"/>
    </source>
</evidence>
<dbReference type="GO" id="GO:0015179">
    <property type="term" value="F:L-amino acid transmembrane transporter activity"/>
    <property type="evidence" value="ECO:0007669"/>
    <property type="project" value="TreeGrafter"/>
</dbReference>
<keyword evidence="9" id="KW-0966">Cell projection</keyword>
<keyword evidence="7" id="KW-0770">Synapse</keyword>
<keyword evidence="6" id="KW-1133">Transmembrane helix</keyword>
<comment type="catalytic activity">
    <reaction evidence="13">
        <text>glycine(out) + n H(+)(in) = glycine(in) + n H(+)(out)</text>
        <dbReference type="Rhea" id="RHEA:70983"/>
        <dbReference type="ChEBI" id="CHEBI:15378"/>
        <dbReference type="ChEBI" id="CHEBI:57305"/>
    </reaction>
</comment>
<dbReference type="GO" id="GO:0005774">
    <property type="term" value="C:vacuolar membrane"/>
    <property type="evidence" value="ECO:0007669"/>
    <property type="project" value="TreeGrafter"/>
</dbReference>
<name>A0A6P7SS34_9MOLL</name>
<dbReference type="GO" id="GO:0006836">
    <property type="term" value="P:neurotransmitter transport"/>
    <property type="evidence" value="ECO:0007669"/>
    <property type="project" value="UniProtKB-KW"/>
</dbReference>
<dbReference type="RefSeq" id="XP_029641102.1">
    <property type="nucleotide sequence ID" value="XM_029785242.2"/>
</dbReference>
<evidence type="ECO:0000256" key="6">
    <source>
        <dbReference type="ARBA" id="ARBA00022989"/>
    </source>
</evidence>
<evidence type="ECO:0000256" key="11">
    <source>
        <dbReference type="ARBA" id="ARBA00034106"/>
    </source>
</evidence>
<comment type="catalytic activity">
    <reaction evidence="14">
        <text>4-aminobutanoate(out) + n H(+)(in) = 4-aminobutanoate(in) + n H(+)(out)</text>
        <dbReference type="Rhea" id="RHEA:70979"/>
        <dbReference type="ChEBI" id="CHEBI:15378"/>
        <dbReference type="ChEBI" id="CHEBI:59888"/>
    </reaction>
</comment>
<evidence type="ECO:0000256" key="16">
    <source>
        <dbReference type="ARBA" id="ARBA00041574"/>
    </source>
</evidence>
<organism evidence="19 20">
    <name type="scientific">Octopus sinensis</name>
    <name type="common">East Asian common octopus</name>
    <dbReference type="NCBI Taxonomy" id="2607531"/>
    <lineage>
        <taxon>Eukaryota</taxon>
        <taxon>Metazoa</taxon>
        <taxon>Spiralia</taxon>
        <taxon>Lophotrochozoa</taxon>
        <taxon>Mollusca</taxon>
        <taxon>Cephalopoda</taxon>
        <taxon>Coleoidea</taxon>
        <taxon>Octopodiformes</taxon>
        <taxon>Octopoda</taxon>
        <taxon>Incirrata</taxon>
        <taxon>Octopodidae</taxon>
        <taxon>Octopus</taxon>
    </lineage>
</organism>
<evidence type="ECO:0000256" key="8">
    <source>
        <dbReference type="ARBA" id="ARBA00023136"/>
    </source>
</evidence>
<dbReference type="Gene3D" id="1.20.1740.10">
    <property type="entry name" value="Amino acid/polyamine transporter I"/>
    <property type="match status" value="1"/>
</dbReference>
<keyword evidence="5" id="KW-0532">Neurotransmitter transport</keyword>
<keyword evidence="10" id="KW-0968">Cytoplasmic vesicle</keyword>
<comment type="similarity">
    <text evidence="2">Belongs to the amino acid/polyamine transporter 2 family.</text>
</comment>
<dbReference type="GO" id="GO:0051939">
    <property type="term" value="P:gamma-aminobutyric acid import"/>
    <property type="evidence" value="ECO:0007669"/>
    <property type="project" value="UniProtKB-ARBA"/>
</dbReference>
<dbReference type="InterPro" id="IPR013057">
    <property type="entry name" value="AA_transpt_TM"/>
</dbReference>
<evidence type="ECO:0000256" key="3">
    <source>
        <dbReference type="ARBA" id="ARBA00022448"/>
    </source>
</evidence>
<dbReference type="PANTHER" id="PTHR22950">
    <property type="entry name" value="AMINO ACID TRANSPORTER"/>
    <property type="match status" value="1"/>
</dbReference>
<proteinExistence type="inferred from homology"/>
<comment type="function">
    <text evidence="18">Antiporter that exchanges vesicular protons for cytosolic 4-aminobutanoate or to a lesser extend glycine, thus allowing their secretion from nerve terminals. The transport is equally dependent on the chemical and electrical components of the proton gradient. May also transport beta-alanine. Acidification of GABAergic synaptic vesicles is a prerequisite for 4-aminobutanoate uptake.</text>
</comment>
<dbReference type="GO" id="GO:0015187">
    <property type="term" value="F:glycine transmembrane transporter activity"/>
    <property type="evidence" value="ECO:0007669"/>
    <property type="project" value="UniProtKB-ARBA"/>
</dbReference>
<dbReference type="FunFam" id="1.20.1740.10:FF:000062">
    <property type="entry name" value="Vesicular inhibitory amino acid transporter"/>
    <property type="match status" value="1"/>
</dbReference>
<keyword evidence="3" id="KW-0813">Transport</keyword>
<evidence type="ECO:0000256" key="9">
    <source>
        <dbReference type="ARBA" id="ARBA00023273"/>
    </source>
</evidence>
<sequence>MTAKSIYYIEKLKSLIRQSSTDETVHFVKYSQFENEKELTEIFDDKKKFGSITDESNGSASMSDVKDSKQTLGSPHQTPVMDAVDTKLERNRITSWQAGWNVTNAIQGMFIVSFPYTVVQGGYWALVSMIVVAYICCHTGKILVECLYEVDSNGYLVRVRHSYVEIAEEAMGKRFGGKIVNVAQLIELLMTCILYVLLSGELILGSFPESPISLTFWIMIATTPLLSYAFLKSLRGVSWLSFWCTMAHMAINAFILIFCFTRATEWQWKSVQIKVDVWTFPISIGIVVFSYTSQIFLPTLEENMEDRSRFHCMMHWTHIAAAFFKVLFSYICFLTWGNGTQEVITNNLPTQSLKIVVNLILVAKSTLSYPLPYYAAVEMIQTTYFNGKPSTYFPSCFDENCRLKIWAGCLRIGLVLATMAMAIFIPHFAILMGLIGSFTGTMLSFVWPCFFHIRIKGKILPWYTKVLDISIIIIGVVVGSIGIYYSFRALSLAFRGIPTTPFHARDFHKSL</sequence>
<protein>
    <recommendedName>
        <fullName evidence="15">Vesicular inhibitory amino acid transporter</fullName>
    </recommendedName>
    <alternativeName>
        <fullName evidence="16">Solute carrier family 32 member 1</fullName>
    </alternativeName>
    <alternativeName>
        <fullName evidence="17">Vesicular GABA transporter</fullName>
    </alternativeName>
</protein>
<evidence type="ECO:0000256" key="1">
    <source>
        <dbReference type="ARBA" id="ARBA00004439"/>
    </source>
</evidence>
<dbReference type="PANTHER" id="PTHR22950:SF689">
    <property type="entry name" value="VESICULAR INHIBITORY AMINO ACID TRANSPORTER"/>
    <property type="match status" value="1"/>
</dbReference>
<dbReference type="GO" id="GO:0140800">
    <property type="term" value="F:gamma-aminobutyric acid:proton antiporter activity"/>
    <property type="evidence" value="ECO:0007669"/>
    <property type="project" value="UniProtKB-ARBA"/>
</dbReference>
<gene>
    <name evidence="20" type="primary">LOC115215891</name>
</gene>
<dbReference type="GO" id="GO:0030659">
    <property type="term" value="C:cytoplasmic vesicle membrane"/>
    <property type="evidence" value="ECO:0007669"/>
    <property type="project" value="UniProtKB-SubCell"/>
</dbReference>
<dbReference type="GO" id="GO:0098793">
    <property type="term" value="C:presynapse"/>
    <property type="evidence" value="ECO:0007669"/>
    <property type="project" value="UniProtKB-SubCell"/>
</dbReference>
<comment type="subcellular location">
    <subcellularLocation>
        <location evidence="1">Cytoplasmic vesicle membrane</location>
        <topology evidence="1">Multi-pass membrane protein</topology>
    </subcellularLocation>
    <subcellularLocation>
        <location evidence="11">Presynapse</location>
    </subcellularLocation>
</comment>
<evidence type="ECO:0000256" key="14">
    <source>
        <dbReference type="ARBA" id="ARBA00036440"/>
    </source>
</evidence>
<keyword evidence="19" id="KW-1185">Reference proteome</keyword>